<proteinExistence type="inferred from homology"/>
<protein>
    <submittedName>
        <fullName evidence="6">Phospholipase A and acyltransferase 3</fullName>
    </submittedName>
</protein>
<dbReference type="RefSeq" id="XP_018112644.1">
    <property type="nucleotide sequence ID" value="XM_018257155.2"/>
</dbReference>
<organism evidence="5 6">
    <name type="scientific">Xenopus laevis</name>
    <name type="common">African clawed frog</name>
    <dbReference type="NCBI Taxonomy" id="8355"/>
    <lineage>
        <taxon>Eukaryota</taxon>
        <taxon>Metazoa</taxon>
        <taxon>Chordata</taxon>
        <taxon>Craniata</taxon>
        <taxon>Vertebrata</taxon>
        <taxon>Euteleostomi</taxon>
        <taxon>Amphibia</taxon>
        <taxon>Batrachia</taxon>
        <taxon>Anura</taxon>
        <taxon>Pipoidea</taxon>
        <taxon>Pipidae</taxon>
        <taxon>Xenopodinae</taxon>
        <taxon>Xenopus</taxon>
        <taxon>Xenopus</taxon>
    </lineage>
</organism>
<dbReference type="AGR" id="Xenbase:XB-GENE-6487454"/>
<reference evidence="6" key="1">
    <citation type="submission" date="2025-08" db="UniProtKB">
        <authorList>
            <consortium name="RefSeq"/>
        </authorList>
    </citation>
    <scope>IDENTIFICATION</scope>
    <source>
        <strain evidence="6">J_2021</strain>
        <tissue evidence="6">Erythrocytes</tissue>
    </source>
</reference>
<dbReference type="STRING" id="8355.A0A1L8GJI0"/>
<dbReference type="PANTHER" id="PTHR13943">
    <property type="entry name" value="HRAS-LIKE SUPPRESSOR - RELATED"/>
    <property type="match status" value="1"/>
</dbReference>
<dbReference type="CTD" id="108713612"/>
<dbReference type="OrthoDB" id="421951at2759"/>
<dbReference type="PaxDb" id="8355-A0A1L8GJI0"/>
<dbReference type="GeneID" id="108713612"/>
<evidence type="ECO:0000256" key="2">
    <source>
        <dbReference type="ARBA" id="ARBA00022679"/>
    </source>
</evidence>
<dbReference type="InterPro" id="IPR051496">
    <property type="entry name" value="H-rev107_PLA/AT"/>
</dbReference>
<evidence type="ECO:0000313" key="6">
    <source>
        <dbReference type="RefSeq" id="XP_018112644.1"/>
    </source>
</evidence>
<dbReference type="GO" id="GO:0016410">
    <property type="term" value="F:N-acyltransferase activity"/>
    <property type="evidence" value="ECO:0000318"/>
    <property type="project" value="GO_Central"/>
</dbReference>
<evidence type="ECO:0000256" key="1">
    <source>
        <dbReference type="ARBA" id="ARBA00007824"/>
    </source>
</evidence>
<keyword evidence="6" id="KW-0012">Acyltransferase</keyword>
<keyword evidence="2" id="KW-0808">Transferase</keyword>
<evidence type="ECO:0000313" key="7">
    <source>
        <dbReference type="Xenbase" id="XB-GENE-6487454"/>
    </source>
</evidence>
<keyword evidence="4" id="KW-0443">Lipid metabolism</keyword>
<dbReference type="PROSITE" id="PS51934">
    <property type="entry name" value="LRAT"/>
    <property type="match status" value="1"/>
</dbReference>
<dbReference type="GO" id="GO:0008970">
    <property type="term" value="F:phospholipase A1 activity"/>
    <property type="evidence" value="ECO:0000318"/>
    <property type="project" value="GO_Central"/>
</dbReference>
<dbReference type="OMA" id="FGYAHWA"/>
<comment type="similarity">
    <text evidence="1">Belongs to the H-rev107 family.</text>
</comment>
<keyword evidence="5" id="KW-1185">Reference proteome</keyword>
<dbReference type="InterPro" id="IPR007053">
    <property type="entry name" value="LRAT_dom"/>
</dbReference>
<name>A0A1L8GJI0_XENLA</name>
<dbReference type="AlphaFoldDB" id="A0A1L8GJI0"/>
<dbReference type="Gene3D" id="3.90.1720.10">
    <property type="entry name" value="endopeptidase domain like (from Nostoc punctiforme)"/>
    <property type="match status" value="1"/>
</dbReference>
<dbReference type="GO" id="GO:0070292">
    <property type="term" value="P:N-acylphosphatidylethanolamine metabolic process"/>
    <property type="evidence" value="ECO:0000318"/>
    <property type="project" value="GO_Central"/>
</dbReference>
<evidence type="ECO:0000256" key="4">
    <source>
        <dbReference type="ARBA" id="ARBA00023098"/>
    </source>
</evidence>
<dbReference type="Proteomes" id="UP000186698">
    <property type="component" value="Chromosome 4L"/>
</dbReference>
<evidence type="ECO:0000313" key="5">
    <source>
        <dbReference type="Proteomes" id="UP000186698"/>
    </source>
</evidence>
<evidence type="ECO:0000256" key="3">
    <source>
        <dbReference type="ARBA" id="ARBA00022801"/>
    </source>
</evidence>
<dbReference type="KEGG" id="xla:108713612"/>
<dbReference type="GO" id="GO:0005737">
    <property type="term" value="C:cytoplasm"/>
    <property type="evidence" value="ECO:0000318"/>
    <property type="project" value="GO_Central"/>
</dbReference>
<dbReference type="Xenbase" id="XB-GENE-6487454">
    <property type="gene designation" value="plaat3.L"/>
</dbReference>
<accession>A0A1L8GJI0</accession>
<dbReference type="PANTHER" id="PTHR13943:SF81">
    <property type="entry name" value="PHOSPHOLIPASE A AND ACYLTRANSFERASE 3"/>
    <property type="match status" value="1"/>
</dbReference>
<keyword evidence="3" id="KW-0378">Hydrolase</keyword>
<gene>
    <name evidence="6 7" type="primary">plaat3.L</name>
</gene>
<dbReference type="Pfam" id="PF04970">
    <property type="entry name" value="LRAT"/>
    <property type="match status" value="1"/>
</dbReference>
<dbReference type="Bgee" id="108713612">
    <property type="expression patterns" value="Expressed in liver and 3 other cell types or tissues"/>
</dbReference>
<sequence>MPLEGVEPKEGDLIEFFRPVYQHWGIYVGRGCVVHLTDQEGVSSLSSALGGTAVVKMEHLDAVAAGCTYKVNNKYDQKLTPLPRAKVVRAALDQVGETKIYSIFSANCEHFVTELRYGESFCEQVDNAKTAATVGGGIALAVGVFAAFSTMRNKQKQ</sequence>
<dbReference type="GO" id="GO:0004623">
    <property type="term" value="F:phospholipase A2 activity"/>
    <property type="evidence" value="ECO:0000318"/>
    <property type="project" value="GO_Central"/>
</dbReference>